<accession>A0A7H8QKX2</accession>
<feature type="transmembrane region" description="Helical" evidence="6">
    <location>
        <begin position="374"/>
        <end position="395"/>
    </location>
</feature>
<gene>
    <name evidence="8" type="ORF">TRUGW13939_01635</name>
</gene>
<keyword evidence="5 6" id="KW-0472">Membrane</keyword>
<feature type="domain" description="Major facilitator superfamily (MFS) profile" evidence="7">
    <location>
        <begin position="44"/>
        <end position="467"/>
    </location>
</feature>
<evidence type="ECO:0000256" key="6">
    <source>
        <dbReference type="SAM" id="Phobius"/>
    </source>
</evidence>
<dbReference type="InterPro" id="IPR011701">
    <property type="entry name" value="MFS"/>
</dbReference>
<dbReference type="Pfam" id="PF07690">
    <property type="entry name" value="MFS_1"/>
    <property type="match status" value="1"/>
</dbReference>
<feature type="transmembrane region" description="Helical" evidence="6">
    <location>
        <begin position="81"/>
        <end position="98"/>
    </location>
</feature>
<dbReference type="RefSeq" id="XP_035340727.1">
    <property type="nucleotide sequence ID" value="XM_035484834.1"/>
</dbReference>
<dbReference type="GO" id="GO:0016020">
    <property type="term" value="C:membrane"/>
    <property type="evidence" value="ECO:0007669"/>
    <property type="project" value="UniProtKB-SubCell"/>
</dbReference>
<proteinExistence type="predicted"/>
<dbReference type="FunFam" id="1.20.1250.20:FF:000013">
    <property type="entry name" value="MFS general substrate transporter"/>
    <property type="match status" value="1"/>
</dbReference>
<keyword evidence="3 6" id="KW-0812">Transmembrane</keyword>
<dbReference type="KEGG" id="trg:TRUGW13939_01635"/>
<name>A0A7H8QKX2_TALRU</name>
<keyword evidence="9" id="KW-1185">Reference proteome</keyword>
<dbReference type="OrthoDB" id="2962993at2759"/>
<organism evidence="8 9">
    <name type="scientific">Talaromyces rugulosus</name>
    <name type="common">Penicillium rugulosum</name>
    <dbReference type="NCBI Taxonomy" id="121627"/>
    <lineage>
        <taxon>Eukaryota</taxon>
        <taxon>Fungi</taxon>
        <taxon>Dikarya</taxon>
        <taxon>Ascomycota</taxon>
        <taxon>Pezizomycotina</taxon>
        <taxon>Eurotiomycetes</taxon>
        <taxon>Eurotiomycetidae</taxon>
        <taxon>Eurotiales</taxon>
        <taxon>Trichocomaceae</taxon>
        <taxon>Talaromyces</taxon>
        <taxon>Talaromyces sect. Islandici</taxon>
    </lineage>
</organism>
<protein>
    <recommendedName>
        <fullName evidence="7">Major facilitator superfamily (MFS) profile domain-containing protein</fullName>
    </recommendedName>
</protein>
<feature type="transmembrane region" description="Helical" evidence="6">
    <location>
        <begin position="315"/>
        <end position="335"/>
    </location>
</feature>
<dbReference type="InterPro" id="IPR020846">
    <property type="entry name" value="MFS_dom"/>
</dbReference>
<feature type="transmembrane region" description="Helical" evidence="6">
    <location>
        <begin position="110"/>
        <end position="129"/>
    </location>
</feature>
<evidence type="ECO:0000256" key="2">
    <source>
        <dbReference type="ARBA" id="ARBA00022448"/>
    </source>
</evidence>
<dbReference type="FunFam" id="1.20.1250.20:FF:000034">
    <property type="entry name" value="MFS general substrate transporter"/>
    <property type="match status" value="1"/>
</dbReference>
<dbReference type="PANTHER" id="PTHR43791:SF19">
    <property type="entry name" value="TRANSPORTER, PUTATIVE (AFU_ORTHOLOGUE AFUA_1G01812)-RELATED"/>
    <property type="match status" value="1"/>
</dbReference>
<dbReference type="SUPFAM" id="SSF103473">
    <property type="entry name" value="MFS general substrate transporter"/>
    <property type="match status" value="1"/>
</dbReference>
<dbReference type="EMBL" id="CP055898">
    <property type="protein sequence ID" value="QKX54548.1"/>
    <property type="molecule type" value="Genomic_DNA"/>
</dbReference>
<feature type="transmembrane region" description="Helical" evidence="6">
    <location>
        <begin position="291"/>
        <end position="308"/>
    </location>
</feature>
<comment type="subcellular location">
    <subcellularLocation>
        <location evidence="1">Membrane</location>
        <topology evidence="1">Multi-pass membrane protein</topology>
    </subcellularLocation>
</comment>
<dbReference type="PANTHER" id="PTHR43791">
    <property type="entry name" value="PERMEASE-RELATED"/>
    <property type="match status" value="1"/>
</dbReference>
<evidence type="ECO:0000256" key="4">
    <source>
        <dbReference type="ARBA" id="ARBA00022989"/>
    </source>
</evidence>
<dbReference type="GeneID" id="55989145"/>
<evidence type="ECO:0000256" key="3">
    <source>
        <dbReference type="ARBA" id="ARBA00022692"/>
    </source>
</evidence>
<keyword evidence="4 6" id="KW-1133">Transmembrane helix</keyword>
<reference evidence="9" key="1">
    <citation type="submission" date="2020-06" db="EMBL/GenBank/DDBJ databases">
        <title>A chromosome-scale genome assembly of Talaromyces rugulosus W13939.</title>
        <authorList>
            <person name="Wang B."/>
            <person name="Guo L."/>
            <person name="Ye K."/>
            <person name="Wang L."/>
        </authorList>
    </citation>
    <scope>NUCLEOTIDE SEQUENCE [LARGE SCALE GENOMIC DNA]</scope>
    <source>
        <strain evidence="9">W13939</strain>
    </source>
</reference>
<dbReference type="Proteomes" id="UP000509510">
    <property type="component" value="Chromosome I"/>
</dbReference>
<evidence type="ECO:0000256" key="5">
    <source>
        <dbReference type="ARBA" id="ARBA00023136"/>
    </source>
</evidence>
<dbReference type="PROSITE" id="PS50850">
    <property type="entry name" value="MFS"/>
    <property type="match status" value="1"/>
</dbReference>
<keyword evidence="2" id="KW-0813">Transport</keyword>
<dbReference type="AlphaFoldDB" id="A0A7H8QKX2"/>
<sequence length="467" mass="51519">MEDDTLEKPYSVAVSVIEDPDHGLSDEEKAAIDRKLLWKLDLRLIPWLSLLYLAAFLDRTNVGNAKIEGLQEALNMSNNQYNSSLTIFFVSYSIFEPLTNVLLKRTTPKFFISAIIIVWGICMTTMGLVHNFSGLMAARWFLGLAEAGLFPGISYYLSCWYKRSEFGVRMAIFFSAAALAGSFGGLLAAAISKMDQVGGKAGWSWIFILEGLATIVLGVLSFWLVVDFPDKATFLSEIDRKRLHRRLALDQQASAQHEEYKTSYLWASLRDWKTYLGAIGYSSTHAQLLTVPPYAVAAVLTVAIGYIADRTRARGLCNIIMSIIGVVGFAMLIGAKTPGVRYAGTFLGAMGIYPCIANTISWTSNNVEGVYKRGVTLGIVIGWGNLNGIVSSNIYRTKDGPSFFPGHGTVLAYLAVFLLGGSVLQTVLLRIENKKRRNGERDDRVEGLSAQEITELGDQRPDFTYTT</sequence>
<feature type="transmembrane region" description="Helical" evidence="6">
    <location>
        <begin position="203"/>
        <end position="226"/>
    </location>
</feature>
<feature type="transmembrane region" description="Helical" evidence="6">
    <location>
        <begin position="341"/>
        <end position="362"/>
    </location>
</feature>
<dbReference type="Gene3D" id="1.20.1250.20">
    <property type="entry name" value="MFS general substrate transporter like domains"/>
    <property type="match status" value="2"/>
</dbReference>
<evidence type="ECO:0000313" key="9">
    <source>
        <dbReference type="Proteomes" id="UP000509510"/>
    </source>
</evidence>
<evidence type="ECO:0000313" key="8">
    <source>
        <dbReference type="EMBL" id="QKX54548.1"/>
    </source>
</evidence>
<dbReference type="InterPro" id="IPR036259">
    <property type="entry name" value="MFS_trans_sf"/>
</dbReference>
<evidence type="ECO:0000256" key="1">
    <source>
        <dbReference type="ARBA" id="ARBA00004141"/>
    </source>
</evidence>
<dbReference type="GO" id="GO:0022857">
    <property type="term" value="F:transmembrane transporter activity"/>
    <property type="evidence" value="ECO:0007669"/>
    <property type="project" value="InterPro"/>
</dbReference>
<evidence type="ECO:0000259" key="7">
    <source>
        <dbReference type="PROSITE" id="PS50850"/>
    </source>
</evidence>
<feature type="transmembrane region" description="Helical" evidence="6">
    <location>
        <begin position="170"/>
        <end position="191"/>
    </location>
</feature>
<feature type="transmembrane region" description="Helical" evidence="6">
    <location>
        <begin position="410"/>
        <end position="431"/>
    </location>
</feature>